<protein>
    <submittedName>
        <fullName evidence="2">Type IV pili signal transduction protein</fullName>
    </submittedName>
</protein>
<dbReference type="GO" id="GO:0007165">
    <property type="term" value="P:signal transduction"/>
    <property type="evidence" value="ECO:0007669"/>
    <property type="project" value="InterPro"/>
</dbReference>
<keyword evidence="3" id="KW-1185">Reference proteome</keyword>
<feature type="domain" description="CheW-like" evidence="1">
    <location>
        <begin position="46"/>
        <end position="184"/>
    </location>
</feature>
<sequence length="184" mass="19310">MPLIEPAAPGLAPTRGDAAGRRTRLRQYQVQLLERMQAARANTGASVNQLGVQIGAGRYLLDLTQAGEIVALTALTAVPLTAPWYLGLVNVRGNLVGIVDLARYLGLGDTPPGPDSRIVTFAGALGFNCALLVARVYGLRDGAGMEVSGAQLRDTDGNQWTPLDLAALVADERFLHVGLMHAGG</sequence>
<dbReference type="GO" id="GO:0006935">
    <property type="term" value="P:chemotaxis"/>
    <property type="evidence" value="ECO:0007669"/>
    <property type="project" value="InterPro"/>
</dbReference>
<evidence type="ECO:0000313" key="2">
    <source>
        <dbReference type="EMBL" id="PIL41771.1"/>
    </source>
</evidence>
<dbReference type="RefSeq" id="WP_099914257.1">
    <property type="nucleotide sequence ID" value="NZ_BMHS01000001.1"/>
</dbReference>
<dbReference type="AlphaFoldDB" id="A0A2G8T6V7"/>
<gene>
    <name evidence="2" type="ORF">CR103_01750</name>
</gene>
<dbReference type="SMART" id="SM00260">
    <property type="entry name" value="CheW"/>
    <property type="match status" value="1"/>
</dbReference>
<accession>A0A2G8T6V7</accession>
<dbReference type="PROSITE" id="PS50851">
    <property type="entry name" value="CHEW"/>
    <property type="match status" value="1"/>
</dbReference>
<reference evidence="2 3" key="1">
    <citation type="submission" date="2017-10" db="EMBL/GenBank/DDBJ databases">
        <title>Massilia psychrophilum sp. nov., a novel purple-pigmented bacterium isolated from Tianshan glacier, Xinjiang Municipality, China.</title>
        <authorList>
            <person name="Wang H."/>
        </authorList>
    </citation>
    <scope>NUCLEOTIDE SEQUENCE [LARGE SCALE GENOMIC DNA]</scope>
    <source>
        <strain evidence="2 3">JCM 30813</strain>
    </source>
</reference>
<organism evidence="2 3">
    <name type="scientific">Massilia psychrophila</name>
    <dbReference type="NCBI Taxonomy" id="1603353"/>
    <lineage>
        <taxon>Bacteria</taxon>
        <taxon>Pseudomonadati</taxon>
        <taxon>Pseudomonadota</taxon>
        <taxon>Betaproteobacteria</taxon>
        <taxon>Burkholderiales</taxon>
        <taxon>Oxalobacteraceae</taxon>
        <taxon>Telluria group</taxon>
        <taxon>Massilia</taxon>
    </lineage>
</organism>
<comment type="caution">
    <text evidence="2">The sequence shown here is derived from an EMBL/GenBank/DDBJ whole genome shotgun (WGS) entry which is preliminary data.</text>
</comment>
<dbReference type="Gene3D" id="2.40.50.180">
    <property type="entry name" value="CheA-289, Domain 4"/>
    <property type="match status" value="1"/>
</dbReference>
<dbReference type="Pfam" id="PF01584">
    <property type="entry name" value="CheW"/>
    <property type="match status" value="1"/>
</dbReference>
<evidence type="ECO:0000259" key="1">
    <source>
        <dbReference type="PROSITE" id="PS50851"/>
    </source>
</evidence>
<evidence type="ECO:0000313" key="3">
    <source>
        <dbReference type="Proteomes" id="UP000228593"/>
    </source>
</evidence>
<proteinExistence type="predicted"/>
<dbReference type="OrthoDB" id="5298045at2"/>
<name>A0A2G8T6V7_9BURK</name>
<dbReference type="InterPro" id="IPR002545">
    <property type="entry name" value="CheW-lke_dom"/>
</dbReference>
<dbReference type="EMBL" id="PDOB01000001">
    <property type="protein sequence ID" value="PIL41771.1"/>
    <property type="molecule type" value="Genomic_DNA"/>
</dbReference>
<dbReference type="Proteomes" id="UP000228593">
    <property type="component" value="Unassembled WGS sequence"/>
</dbReference>
<dbReference type="SUPFAM" id="SSF50341">
    <property type="entry name" value="CheW-like"/>
    <property type="match status" value="1"/>
</dbReference>
<dbReference type="InterPro" id="IPR036061">
    <property type="entry name" value="CheW-like_dom_sf"/>
</dbReference>